<organism evidence="2 3">
    <name type="scientific">Nocardia albiluteola</name>
    <dbReference type="NCBI Taxonomy" id="2842303"/>
    <lineage>
        <taxon>Bacteria</taxon>
        <taxon>Bacillati</taxon>
        <taxon>Actinomycetota</taxon>
        <taxon>Actinomycetes</taxon>
        <taxon>Mycobacteriales</taxon>
        <taxon>Nocardiaceae</taxon>
        <taxon>Nocardia</taxon>
    </lineage>
</organism>
<feature type="domain" description="HTH marR-type" evidence="1">
    <location>
        <begin position="10"/>
        <end position="146"/>
    </location>
</feature>
<name>A0ABS6ATZ2_9NOCA</name>
<accession>A0ABS6ATZ2</accession>
<dbReference type="InterPro" id="IPR036388">
    <property type="entry name" value="WH-like_DNA-bd_sf"/>
</dbReference>
<dbReference type="PROSITE" id="PS50995">
    <property type="entry name" value="HTH_MARR_2"/>
    <property type="match status" value="1"/>
</dbReference>
<evidence type="ECO:0000313" key="3">
    <source>
        <dbReference type="Proteomes" id="UP000733379"/>
    </source>
</evidence>
<dbReference type="InterPro" id="IPR000835">
    <property type="entry name" value="HTH_MarR-typ"/>
</dbReference>
<comment type="caution">
    <text evidence="2">The sequence shown here is derived from an EMBL/GenBank/DDBJ whole genome shotgun (WGS) entry which is preliminary data.</text>
</comment>
<dbReference type="Proteomes" id="UP000733379">
    <property type="component" value="Unassembled WGS sequence"/>
</dbReference>
<evidence type="ECO:0000313" key="2">
    <source>
        <dbReference type="EMBL" id="MBU3061050.1"/>
    </source>
</evidence>
<dbReference type="InterPro" id="IPR039422">
    <property type="entry name" value="MarR/SlyA-like"/>
</dbReference>
<dbReference type="PANTHER" id="PTHR33164">
    <property type="entry name" value="TRANSCRIPTIONAL REGULATOR, MARR FAMILY"/>
    <property type="match status" value="1"/>
</dbReference>
<keyword evidence="3" id="KW-1185">Reference proteome</keyword>
<proteinExistence type="predicted"/>
<dbReference type="PANTHER" id="PTHR33164:SF43">
    <property type="entry name" value="HTH-TYPE TRANSCRIPTIONAL REPRESSOR YETL"/>
    <property type="match status" value="1"/>
</dbReference>
<dbReference type="RefSeq" id="WP_215915814.1">
    <property type="nucleotide sequence ID" value="NZ_JAHKNI010000001.1"/>
</dbReference>
<sequence>MPTDDRARHPQPLLHLPGFALAHLGRLTRSAIRRVFTDGGMSVSAHLVLVCLDEYDGLSQRELADYLAMDRSDLGKILDALETSGAVRRGPDPNDRRRHRLSLTAEGSETVRQGTELMKLATDEILAGLTPGDRADLHRLILLALEPPNSAE</sequence>
<gene>
    <name evidence="2" type="ORF">KO481_05865</name>
</gene>
<evidence type="ECO:0000259" key="1">
    <source>
        <dbReference type="PROSITE" id="PS50995"/>
    </source>
</evidence>
<dbReference type="SMART" id="SM00347">
    <property type="entry name" value="HTH_MARR"/>
    <property type="match status" value="1"/>
</dbReference>
<dbReference type="Pfam" id="PF01047">
    <property type="entry name" value="MarR"/>
    <property type="match status" value="1"/>
</dbReference>
<reference evidence="2 3" key="1">
    <citation type="submission" date="2021-06" db="EMBL/GenBank/DDBJ databases">
        <title>Actinomycetes sequencing.</title>
        <authorList>
            <person name="Shan Q."/>
        </authorList>
    </citation>
    <scope>NUCLEOTIDE SEQUENCE [LARGE SCALE GENOMIC DNA]</scope>
    <source>
        <strain evidence="2 3">NEAU-G5</strain>
    </source>
</reference>
<dbReference type="InterPro" id="IPR036390">
    <property type="entry name" value="WH_DNA-bd_sf"/>
</dbReference>
<dbReference type="Gene3D" id="1.10.10.10">
    <property type="entry name" value="Winged helix-like DNA-binding domain superfamily/Winged helix DNA-binding domain"/>
    <property type="match status" value="1"/>
</dbReference>
<dbReference type="PRINTS" id="PR00598">
    <property type="entry name" value="HTHMARR"/>
</dbReference>
<protein>
    <submittedName>
        <fullName evidence="2">MarR family transcriptional regulator</fullName>
    </submittedName>
</protein>
<dbReference type="SUPFAM" id="SSF46785">
    <property type="entry name" value="Winged helix' DNA-binding domain"/>
    <property type="match status" value="1"/>
</dbReference>
<dbReference type="EMBL" id="JAHKNI010000001">
    <property type="protein sequence ID" value="MBU3061050.1"/>
    <property type="molecule type" value="Genomic_DNA"/>
</dbReference>